<evidence type="ECO:0000313" key="2">
    <source>
        <dbReference type="Proteomes" id="UP000003571"/>
    </source>
</evidence>
<proteinExistence type="predicted"/>
<dbReference type="RefSeq" id="WP_002704926.1">
    <property type="nucleotide sequence ID" value="NZ_AGRW01000049.1"/>
</dbReference>
<gene>
    <name evidence="1" type="ORF">TresaDRAFT_1195</name>
</gene>
<accession>H7ELP5</accession>
<organism evidence="1 2">
    <name type="scientific">Treponema saccharophilum DSM 2985</name>
    <dbReference type="NCBI Taxonomy" id="907348"/>
    <lineage>
        <taxon>Bacteria</taxon>
        <taxon>Pseudomonadati</taxon>
        <taxon>Spirochaetota</taxon>
        <taxon>Spirochaetia</taxon>
        <taxon>Spirochaetales</taxon>
        <taxon>Treponemataceae</taxon>
        <taxon>Treponema</taxon>
    </lineage>
</organism>
<sequence length="60" mass="6857">MNDKLIIKLPYGEVNAEWYDWLGAGVLTCTLLYGASKLAKRIKKIQVNDNNVNIETCERE</sequence>
<reference evidence="1 2" key="1">
    <citation type="submission" date="2011-09" db="EMBL/GenBank/DDBJ databases">
        <title>The draft genome of Treponema saccharophilum DSM 2985.</title>
        <authorList>
            <consortium name="US DOE Joint Genome Institute (JGI-PGF)"/>
            <person name="Lucas S."/>
            <person name="Copeland A."/>
            <person name="Lapidus A."/>
            <person name="Glavina del Rio T."/>
            <person name="Dalin E."/>
            <person name="Tice H."/>
            <person name="Bruce D."/>
            <person name="Goodwin L."/>
            <person name="Pitluck S."/>
            <person name="Peters L."/>
            <person name="Kyrpides N."/>
            <person name="Mavromatis K."/>
            <person name="Ivanova N."/>
            <person name="Markowitz V."/>
            <person name="Cheng J.-F."/>
            <person name="Hugenholtz P."/>
            <person name="Woyke T."/>
            <person name="Wu D."/>
            <person name="Gronow S."/>
            <person name="Wellnitz S."/>
            <person name="Brambilla E."/>
            <person name="Klenk H.-P."/>
            <person name="Eisen J.A."/>
        </authorList>
    </citation>
    <scope>NUCLEOTIDE SEQUENCE [LARGE SCALE GENOMIC DNA]</scope>
    <source>
        <strain evidence="1 2">DSM 2985</strain>
    </source>
</reference>
<dbReference type="Proteomes" id="UP000003571">
    <property type="component" value="Unassembled WGS sequence"/>
</dbReference>
<keyword evidence="2" id="KW-1185">Reference proteome</keyword>
<protein>
    <submittedName>
        <fullName evidence="1">Uncharacterized protein</fullName>
    </submittedName>
</protein>
<name>H7ELP5_9SPIR</name>
<dbReference type="EMBL" id="AGRW01000049">
    <property type="protein sequence ID" value="EIC01586.1"/>
    <property type="molecule type" value="Genomic_DNA"/>
</dbReference>
<dbReference type="AlphaFoldDB" id="H7ELP5"/>
<comment type="caution">
    <text evidence="1">The sequence shown here is derived from an EMBL/GenBank/DDBJ whole genome shotgun (WGS) entry which is preliminary data.</text>
</comment>
<evidence type="ECO:0000313" key="1">
    <source>
        <dbReference type="EMBL" id="EIC01586.1"/>
    </source>
</evidence>